<sequence>MPASQSPILSISTPVSGNFSAVSCHSVQCGPHARPATHARSSRHQAPAAARIASASSIPLCPPSIPQRNIASSPPKSVRQKCDKSPSARDSIAVPCPDAAPHNAPPHQPSPVHQTAEVAGAKPHPDTALHTAARPKTDAALLEQMVILRRAGKSLRQIGRQTGRCMEGVRQALLRYEQARAETPAQYAQEEDWHEPLRDPDPLPAGHPIATQAIWRGLEHWRDVV</sequence>
<evidence type="ECO:0000313" key="2">
    <source>
        <dbReference type="EMBL" id="GFE94483.1"/>
    </source>
</evidence>
<name>A0A6V8IA67_9PROT</name>
<feature type="region of interest" description="Disordered" evidence="1">
    <location>
        <begin position="29"/>
        <end position="125"/>
    </location>
</feature>
<dbReference type="AlphaFoldDB" id="A0A6V8IA67"/>
<evidence type="ECO:0000256" key="1">
    <source>
        <dbReference type="SAM" id="MobiDB-lite"/>
    </source>
</evidence>
<gene>
    <name evidence="2" type="ORF">DmAi_25420</name>
</gene>
<feature type="compositionally biased region" description="Polar residues" evidence="1">
    <location>
        <begin position="66"/>
        <end position="75"/>
    </location>
</feature>
<reference evidence="2 3" key="1">
    <citation type="journal article" date="2020" name="Cell Rep.">
        <title>Local necrotic cells trigger systemic immune activation via gut microbiome dysbiosis in Drosophila.</title>
        <authorList>
            <person name="Kosakamoto H."/>
            <person name="Yamauchi T."/>
            <person name="Akuzawa-Tokita Y."/>
            <person name="Nishimura K."/>
            <person name="Soga T."/>
            <person name="Murakami T."/>
            <person name="Mori H."/>
            <person name="Yamamoto K."/>
            <person name="Miyazaki R."/>
            <person name="Koto A."/>
            <person name="Miura M."/>
            <person name="Obata F."/>
        </authorList>
    </citation>
    <scope>NUCLEOTIDE SEQUENCE [LARGE SCALE GENOMIC DNA]</scope>
    <source>
        <strain evidence="2 3">Ai</strain>
    </source>
</reference>
<accession>A0A6V8IA67</accession>
<keyword evidence="3" id="KW-1185">Reference proteome</keyword>
<feature type="compositionally biased region" description="Low complexity" evidence="1">
    <location>
        <begin position="46"/>
        <end position="59"/>
    </location>
</feature>
<dbReference type="Proteomes" id="UP000548726">
    <property type="component" value="Unassembled WGS sequence"/>
</dbReference>
<comment type="caution">
    <text evidence="2">The sequence shown here is derived from an EMBL/GenBank/DDBJ whole genome shotgun (WGS) entry which is preliminary data.</text>
</comment>
<dbReference type="EMBL" id="BLJP01000013">
    <property type="protein sequence ID" value="GFE94483.1"/>
    <property type="molecule type" value="Genomic_DNA"/>
</dbReference>
<protein>
    <submittedName>
        <fullName evidence="2">Uncharacterized protein</fullName>
    </submittedName>
</protein>
<organism evidence="2 3">
    <name type="scientific">Acetobacter persici</name>
    <dbReference type="NCBI Taxonomy" id="1076596"/>
    <lineage>
        <taxon>Bacteria</taxon>
        <taxon>Pseudomonadati</taxon>
        <taxon>Pseudomonadota</taxon>
        <taxon>Alphaproteobacteria</taxon>
        <taxon>Acetobacterales</taxon>
        <taxon>Acetobacteraceae</taxon>
        <taxon>Acetobacter</taxon>
    </lineage>
</organism>
<proteinExistence type="predicted"/>
<evidence type="ECO:0000313" key="3">
    <source>
        <dbReference type="Proteomes" id="UP000548726"/>
    </source>
</evidence>